<keyword evidence="1" id="KW-0805">Transcription regulation</keyword>
<dbReference type="SMART" id="SM00895">
    <property type="entry name" value="FCD"/>
    <property type="match status" value="1"/>
</dbReference>
<evidence type="ECO:0000313" key="5">
    <source>
        <dbReference type="EMBL" id="WQD77866.1"/>
    </source>
</evidence>
<feature type="domain" description="HTH gntR-type" evidence="4">
    <location>
        <begin position="19"/>
        <end position="86"/>
    </location>
</feature>
<dbReference type="PANTHER" id="PTHR43537:SF45">
    <property type="entry name" value="GNTR FAMILY REGULATORY PROTEIN"/>
    <property type="match status" value="1"/>
</dbReference>
<dbReference type="Pfam" id="PF07729">
    <property type="entry name" value="FCD"/>
    <property type="match status" value="1"/>
</dbReference>
<dbReference type="NCBIfam" id="TIGR03338">
    <property type="entry name" value="phnR_burk"/>
    <property type="match status" value="1"/>
</dbReference>
<evidence type="ECO:0000259" key="4">
    <source>
        <dbReference type="PROSITE" id="PS50949"/>
    </source>
</evidence>
<dbReference type="InterPro" id="IPR011711">
    <property type="entry name" value="GntR_C"/>
</dbReference>
<name>A0ABZ0WKP3_9BURK</name>
<protein>
    <submittedName>
        <fullName evidence="5">Phosphonate utilization associated transcriptional regulator</fullName>
    </submittedName>
</protein>
<dbReference type="SUPFAM" id="SSF46785">
    <property type="entry name" value="Winged helix' DNA-binding domain"/>
    <property type="match status" value="1"/>
</dbReference>
<dbReference type="CDD" id="cd07377">
    <property type="entry name" value="WHTH_GntR"/>
    <property type="match status" value="1"/>
</dbReference>
<proteinExistence type="predicted"/>
<dbReference type="InterPro" id="IPR017723">
    <property type="entry name" value="Tscrpt_reg_AEP_util-assoc"/>
</dbReference>
<dbReference type="InterPro" id="IPR036388">
    <property type="entry name" value="WH-like_DNA-bd_sf"/>
</dbReference>
<dbReference type="InterPro" id="IPR008920">
    <property type="entry name" value="TF_FadR/GntR_C"/>
</dbReference>
<sequence length="245" mass="27042">MTENMQPESVDVIEVVRRHSLTALVRDEIERHIVERALAPGEKLNEADWAARLGVSRGPVREAFRALEQAGLVRTEKNRGVFVRTVSLAEADEIYAVRAVLEEAACRRLAGCIDAMHVACLRRCVETMREALDAHDHDAYARANVTFHDAIVAGAGNAKLYETYRRLVGELSLFRRAALAARADAMERSLAEHRDILTALASRDADRAAALMRAHVEGGRRRAHEACEGTVHNACVAGRGGIERM</sequence>
<dbReference type="Pfam" id="PF00392">
    <property type="entry name" value="GntR"/>
    <property type="match status" value="1"/>
</dbReference>
<keyword evidence="6" id="KW-1185">Reference proteome</keyword>
<dbReference type="Proteomes" id="UP001325479">
    <property type="component" value="Chromosome"/>
</dbReference>
<evidence type="ECO:0000313" key="6">
    <source>
        <dbReference type="Proteomes" id="UP001325479"/>
    </source>
</evidence>
<dbReference type="EMBL" id="CP139965">
    <property type="protein sequence ID" value="WQD77866.1"/>
    <property type="molecule type" value="Genomic_DNA"/>
</dbReference>
<evidence type="ECO:0000256" key="3">
    <source>
        <dbReference type="ARBA" id="ARBA00023163"/>
    </source>
</evidence>
<evidence type="ECO:0000256" key="1">
    <source>
        <dbReference type="ARBA" id="ARBA00023015"/>
    </source>
</evidence>
<dbReference type="SMART" id="SM00345">
    <property type="entry name" value="HTH_GNTR"/>
    <property type="match status" value="1"/>
</dbReference>
<evidence type="ECO:0000256" key="2">
    <source>
        <dbReference type="ARBA" id="ARBA00023125"/>
    </source>
</evidence>
<dbReference type="Gene3D" id="1.10.10.10">
    <property type="entry name" value="Winged helix-like DNA-binding domain superfamily/Winged helix DNA-binding domain"/>
    <property type="match status" value="1"/>
</dbReference>
<keyword evidence="3" id="KW-0804">Transcription</keyword>
<dbReference type="RefSeq" id="WP_114815302.1">
    <property type="nucleotide sequence ID" value="NZ_CP139965.1"/>
</dbReference>
<dbReference type="InterPro" id="IPR036390">
    <property type="entry name" value="WH_DNA-bd_sf"/>
</dbReference>
<gene>
    <name evidence="5" type="ORF">U0042_28220</name>
</gene>
<dbReference type="PANTHER" id="PTHR43537">
    <property type="entry name" value="TRANSCRIPTIONAL REGULATOR, GNTR FAMILY"/>
    <property type="match status" value="1"/>
</dbReference>
<dbReference type="PROSITE" id="PS50949">
    <property type="entry name" value="HTH_GNTR"/>
    <property type="match status" value="1"/>
</dbReference>
<dbReference type="Gene3D" id="1.20.120.530">
    <property type="entry name" value="GntR ligand-binding domain-like"/>
    <property type="match status" value="1"/>
</dbReference>
<reference evidence="5 6" key="1">
    <citation type="submission" date="2023-12" db="EMBL/GenBank/DDBJ databases">
        <title>Genome sequencing and assembly of bacterial species from a model synthetic community.</title>
        <authorList>
            <person name="Hogle S.L."/>
        </authorList>
    </citation>
    <scope>NUCLEOTIDE SEQUENCE [LARGE SCALE GENOMIC DNA]</scope>
    <source>
        <strain evidence="5 6">HAMBI 2494</strain>
    </source>
</reference>
<dbReference type="SUPFAM" id="SSF48008">
    <property type="entry name" value="GntR ligand-binding domain-like"/>
    <property type="match status" value="1"/>
</dbReference>
<dbReference type="InterPro" id="IPR000524">
    <property type="entry name" value="Tscrpt_reg_HTH_GntR"/>
</dbReference>
<organism evidence="5 6">
    <name type="scientific">Paraburkholderia kururiensis</name>
    <dbReference type="NCBI Taxonomy" id="984307"/>
    <lineage>
        <taxon>Bacteria</taxon>
        <taxon>Pseudomonadati</taxon>
        <taxon>Pseudomonadota</taxon>
        <taxon>Betaproteobacteria</taxon>
        <taxon>Burkholderiales</taxon>
        <taxon>Burkholderiaceae</taxon>
        <taxon>Paraburkholderia</taxon>
    </lineage>
</organism>
<accession>A0ABZ0WKP3</accession>
<keyword evidence="2" id="KW-0238">DNA-binding</keyword>